<dbReference type="RefSeq" id="WP_306158217.1">
    <property type="nucleotide sequence ID" value="NZ_CP132314.1"/>
</dbReference>
<feature type="transmembrane region" description="Helical" evidence="1">
    <location>
        <begin position="145"/>
        <end position="161"/>
    </location>
</feature>
<feature type="transmembrane region" description="Helical" evidence="1">
    <location>
        <begin position="414"/>
        <end position="435"/>
    </location>
</feature>
<keyword evidence="1" id="KW-0812">Transmembrane</keyword>
<sequence length="490" mass="53147">MEVDNATNTQPITSQLQVNRWIIRTPLVLISIAMATVIAGEVPIIGKDAQYYLQAGGLWAEGKVSYAGSHIGTRIFPVLYYYFFEWALGPSIDSVSVSLGVLFLIFCGAAAWLCYDGLKYETLRASAFLLIVGIAFVWIDWRRPQTEPFIVILALVCLVLTQKSFRTDNFFRQWLLLCIAAAICGVGLGFRTESLILLISIMIVWLLASVARRTKINALGVSAAMVVAFTAGSFAPSLAFRALSGQPMPQQLSGYFVFFHPVEAFGNASFGPASAVLADFGRDLLAEAPRPIDIEPIRLGLSGAYNSKGAKYASDLYMAAGFETVAAIPATVIADVASSTLVYLATRPGAYKIDRRNDDVAMSATRERLAEIDSERLEQSTWRFPGDYSRPTATIVDNRTAASPILKAIETPHLLLSLPAWAVALLTGVVLIASLRSGGSPWIVAVAALFYIGSVLAAAVTQGFVDRYWLAASLPLMATIVLSTTRIYDR</sequence>
<feature type="transmembrane region" description="Helical" evidence="1">
    <location>
        <begin position="195"/>
        <end position="211"/>
    </location>
</feature>
<evidence type="ECO:0000313" key="3">
    <source>
        <dbReference type="Proteomes" id="UP001225788"/>
    </source>
</evidence>
<feature type="transmembrane region" description="Helical" evidence="1">
    <location>
        <begin position="218"/>
        <end position="240"/>
    </location>
</feature>
<dbReference type="EMBL" id="CP132314">
    <property type="protein sequence ID" value="WLS02811.1"/>
    <property type="molecule type" value="Genomic_DNA"/>
</dbReference>
<keyword evidence="1" id="KW-0472">Membrane</keyword>
<organism evidence="2 3">
    <name type="scientific">Shinella oryzae</name>
    <dbReference type="NCBI Taxonomy" id="2871820"/>
    <lineage>
        <taxon>Bacteria</taxon>
        <taxon>Pseudomonadati</taxon>
        <taxon>Pseudomonadota</taxon>
        <taxon>Alphaproteobacteria</taxon>
        <taxon>Hyphomicrobiales</taxon>
        <taxon>Rhizobiaceae</taxon>
        <taxon>Shinella</taxon>
    </lineage>
</organism>
<feature type="transmembrane region" description="Helical" evidence="1">
    <location>
        <begin position="326"/>
        <end position="346"/>
    </location>
</feature>
<feature type="transmembrane region" description="Helical" evidence="1">
    <location>
        <begin position="173"/>
        <end position="189"/>
    </location>
</feature>
<proteinExistence type="predicted"/>
<reference evidence="2 3" key="1">
    <citation type="submission" date="2023-08" db="EMBL/GenBank/DDBJ databases">
        <title>Pathogen: clinical or host-associated sample.</title>
        <authorList>
            <person name="Hergert J."/>
            <person name="Casey R."/>
            <person name="Wagner J."/>
            <person name="Young E.L."/>
            <person name="Oakeson K.F."/>
        </authorList>
    </citation>
    <scope>NUCLEOTIDE SEQUENCE [LARGE SCALE GENOMIC DNA]</scope>
    <source>
        <strain evidence="2 3">UPHL-collab-2</strain>
    </source>
</reference>
<keyword evidence="3" id="KW-1185">Reference proteome</keyword>
<feature type="transmembrane region" description="Helical" evidence="1">
    <location>
        <begin position="122"/>
        <end position="139"/>
    </location>
</feature>
<gene>
    <name evidence="2" type="ORF">Q9315_15525</name>
</gene>
<keyword evidence="1" id="KW-1133">Transmembrane helix</keyword>
<name>A0ABY9K801_9HYPH</name>
<feature type="transmembrane region" description="Helical" evidence="1">
    <location>
        <begin position="441"/>
        <end position="461"/>
    </location>
</feature>
<feature type="transmembrane region" description="Helical" evidence="1">
    <location>
        <begin position="95"/>
        <end position="115"/>
    </location>
</feature>
<dbReference type="Proteomes" id="UP001225788">
    <property type="component" value="Chromosome"/>
</dbReference>
<evidence type="ECO:0000256" key="1">
    <source>
        <dbReference type="SAM" id="Phobius"/>
    </source>
</evidence>
<evidence type="ECO:0008006" key="4">
    <source>
        <dbReference type="Google" id="ProtNLM"/>
    </source>
</evidence>
<accession>A0ABY9K801</accession>
<evidence type="ECO:0000313" key="2">
    <source>
        <dbReference type="EMBL" id="WLS02811.1"/>
    </source>
</evidence>
<feature type="transmembrane region" description="Helical" evidence="1">
    <location>
        <begin position="21"/>
        <end position="44"/>
    </location>
</feature>
<feature type="transmembrane region" description="Helical" evidence="1">
    <location>
        <begin position="468"/>
        <end position="488"/>
    </location>
</feature>
<protein>
    <recommendedName>
        <fullName evidence="4">Glycosyltransferase RgtA/B/C/D-like domain-containing protein</fullName>
    </recommendedName>
</protein>